<gene>
    <name evidence="2" type="ORF">DPM12_20005</name>
</gene>
<evidence type="ECO:0000313" key="3">
    <source>
        <dbReference type="Proteomes" id="UP000250462"/>
    </source>
</evidence>
<sequence>MSGVLRAELLKIYSVRFTAWTLSLAAILAIGVSYLMGLNLRHNIADRSAEQLTRFDSLFAAFYSLTLAQLPLVVFGVLVVGSEISTGTIRAALAATPQRGTFYVGKVLAVALPVACLAIVTVPVAFTVAQLALGPHGMTLGDDGVLGAMAGSWIYLTLIVLFAAGFAMITGASTRAIGIMLPVFFLGSQGLGNVPYVREVAQYLPDQAGMVIMHVAGPQDDPAFAHSYGPWVGLGIVALWTTVALVGGWLVLRRRDV</sequence>
<feature type="transmembrane region" description="Helical" evidence="1">
    <location>
        <begin position="12"/>
        <end position="37"/>
    </location>
</feature>
<name>A0A329QBP7_9ACTN</name>
<dbReference type="GO" id="GO:0140359">
    <property type="term" value="F:ABC-type transporter activity"/>
    <property type="evidence" value="ECO:0007669"/>
    <property type="project" value="InterPro"/>
</dbReference>
<dbReference type="PANTHER" id="PTHR37305">
    <property type="entry name" value="INTEGRAL MEMBRANE PROTEIN-RELATED"/>
    <property type="match status" value="1"/>
</dbReference>
<evidence type="ECO:0000313" key="2">
    <source>
        <dbReference type="EMBL" id="RAW09830.1"/>
    </source>
</evidence>
<feature type="transmembrane region" description="Helical" evidence="1">
    <location>
        <begin position="176"/>
        <end position="196"/>
    </location>
</feature>
<feature type="transmembrane region" description="Helical" evidence="1">
    <location>
        <begin position="145"/>
        <end position="169"/>
    </location>
</feature>
<feature type="transmembrane region" description="Helical" evidence="1">
    <location>
        <begin position="57"/>
        <end position="80"/>
    </location>
</feature>
<dbReference type="Proteomes" id="UP000250462">
    <property type="component" value="Unassembled WGS sequence"/>
</dbReference>
<organism evidence="2 3">
    <name type="scientific">Phytoactinopolyspora halophila</name>
    <dbReference type="NCBI Taxonomy" id="1981511"/>
    <lineage>
        <taxon>Bacteria</taxon>
        <taxon>Bacillati</taxon>
        <taxon>Actinomycetota</taxon>
        <taxon>Actinomycetes</taxon>
        <taxon>Jiangellales</taxon>
        <taxon>Jiangellaceae</taxon>
        <taxon>Phytoactinopolyspora</taxon>
    </lineage>
</organism>
<dbReference type="PANTHER" id="PTHR37305:SF1">
    <property type="entry name" value="MEMBRANE PROTEIN"/>
    <property type="match status" value="1"/>
</dbReference>
<comment type="caution">
    <text evidence="2">The sequence shown here is derived from an EMBL/GenBank/DDBJ whole genome shotgun (WGS) entry which is preliminary data.</text>
</comment>
<dbReference type="RefSeq" id="WP_112260131.1">
    <property type="nucleotide sequence ID" value="NZ_QMIG01000034.1"/>
</dbReference>
<feature type="transmembrane region" description="Helical" evidence="1">
    <location>
        <begin position="231"/>
        <end position="252"/>
    </location>
</feature>
<dbReference type="OrthoDB" id="3297477at2"/>
<dbReference type="EMBL" id="QMIG01000034">
    <property type="protein sequence ID" value="RAW09830.1"/>
    <property type="molecule type" value="Genomic_DNA"/>
</dbReference>
<dbReference type="AlphaFoldDB" id="A0A329QBP7"/>
<keyword evidence="1" id="KW-1133">Transmembrane helix</keyword>
<keyword evidence="3" id="KW-1185">Reference proteome</keyword>
<feature type="transmembrane region" description="Helical" evidence="1">
    <location>
        <begin position="107"/>
        <end position="133"/>
    </location>
</feature>
<evidence type="ECO:0000256" key="1">
    <source>
        <dbReference type="SAM" id="Phobius"/>
    </source>
</evidence>
<keyword evidence="1" id="KW-0472">Membrane</keyword>
<reference evidence="2 3" key="1">
    <citation type="submission" date="2018-06" db="EMBL/GenBank/DDBJ databases">
        <title>Phytoactinopolyspora halophila sp. nov., a novel halophilic actinomycete isolated from a saline soil in China.</title>
        <authorList>
            <person name="Tang S.-K."/>
        </authorList>
    </citation>
    <scope>NUCLEOTIDE SEQUENCE [LARGE SCALE GENOMIC DNA]</scope>
    <source>
        <strain evidence="2 3">YIM 96934</strain>
    </source>
</reference>
<protein>
    <submittedName>
        <fullName evidence="2">ABC transporter permease</fullName>
    </submittedName>
</protein>
<dbReference type="GO" id="GO:0005886">
    <property type="term" value="C:plasma membrane"/>
    <property type="evidence" value="ECO:0007669"/>
    <property type="project" value="UniProtKB-SubCell"/>
</dbReference>
<accession>A0A329QBP7</accession>
<keyword evidence="1" id="KW-0812">Transmembrane</keyword>
<proteinExistence type="predicted"/>